<accession>A0A7X5XS55</accession>
<keyword evidence="2" id="KW-1185">Reference proteome</keyword>
<evidence type="ECO:0000313" key="1">
    <source>
        <dbReference type="EMBL" id="NJB89984.1"/>
    </source>
</evidence>
<evidence type="ECO:0000313" key="2">
    <source>
        <dbReference type="Proteomes" id="UP000535078"/>
    </source>
</evidence>
<dbReference type="Pfam" id="PF06627">
    <property type="entry name" value="DUF1153"/>
    <property type="match status" value="1"/>
</dbReference>
<gene>
    <name evidence="1" type="ORF">GGR90_002159</name>
</gene>
<dbReference type="Proteomes" id="UP000535078">
    <property type="component" value="Unassembled WGS sequence"/>
</dbReference>
<dbReference type="InterPro" id="IPR036388">
    <property type="entry name" value="WH-like_DNA-bd_sf"/>
</dbReference>
<comment type="caution">
    <text evidence="1">The sequence shown here is derived from an EMBL/GenBank/DDBJ whole genome shotgun (WGS) entry which is preliminary data.</text>
</comment>
<dbReference type="InterPro" id="IPR009534">
    <property type="entry name" value="DUF1153"/>
</dbReference>
<dbReference type="EMBL" id="JAATIT010000002">
    <property type="protein sequence ID" value="NJB89984.1"/>
    <property type="molecule type" value="Genomic_DNA"/>
</dbReference>
<sequence length="62" mass="6958">MSRRKAEVLAAIDGGLLSVDDACERYRLSLEELGAWRRSVDRAGIAGLRITKVQRYRDHVTG</sequence>
<proteinExistence type="predicted"/>
<dbReference type="AlphaFoldDB" id="A0A7X5XS55"/>
<organism evidence="1 2">
    <name type="scientific">Sphingopyxis italica</name>
    <dbReference type="NCBI Taxonomy" id="1129133"/>
    <lineage>
        <taxon>Bacteria</taxon>
        <taxon>Pseudomonadati</taxon>
        <taxon>Pseudomonadota</taxon>
        <taxon>Alphaproteobacteria</taxon>
        <taxon>Sphingomonadales</taxon>
        <taxon>Sphingomonadaceae</taxon>
        <taxon>Sphingopyxis</taxon>
    </lineage>
</organism>
<reference evidence="1 2" key="1">
    <citation type="submission" date="2020-03" db="EMBL/GenBank/DDBJ databases">
        <title>Genomic Encyclopedia of Type Strains, Phase IV (KMG-IV): sequencing the most valuable type-strain genomes for metagenomic binning, comparative biology and taxonomic classification.</title>
        <authorList>
            <person name="Goeker M."/>
        </authorList>
    </citation>
    <scope>NUCLEOTIDE SEQUENCE [LARGE SCALE GENOMIC DNA]</scope>
    <source>
        <strain evidence="1 2">DSM 25229</strain>
    </source>
</reference>
<dbReference type="SUPFAM" id="SSF48295">
    <property type="entry name" value="TrpR-like"/>
    <property type="match status" value="1"/>
</dbReference>
<name>A0A7X5XS55_9SPHN</name>
<dbReference type="InterPro" id="IPR010921">
    <property type="entry name" value="Trp_repressor/repl_initiator"/>
</dbReference>
<dbReference type="Gene3D" id="1.10.10.10">
    <property type="entry name" value="Winged helix-like DNA-binding domain superfamily/Winged helix DNA-binding domain"/>
    <property type="match status" value="1"/>
</dbReference>
<evidence type="ECO:0008006" key="3">
    <source>
        <dbReference type="Google" id="ProtNLM"/>
    </source>
</evidence>
<protein>
    <recommendedName>
        <fullName evidence="3">DUF1153 domain-containing protein</fullName>
    </recommendedName>
</protein>
<dbReference type="GO" id="GO:0043565">
    <property type="term" value="F:sequence-specific DNA binding"/>
    <property type="evidence" value="ECO:0007669"/>
    <property type="project" value="InterPro"/>
</dbReference>